<dbReference type="CDD" id="cd00130">
    <property type="entry name" value="PAS"/>
    <property type="match status" value="1"/>
</dbReference>
<keyword evidence="6" id="KW-0456">Lyase</keyword>
<evidence type="ECO:0000313" key="11">
    <source>
        <dbReference type="EMBL" id="ORZ40544.1"/>
    </source>
</evidence>
<feature type="region of interest" description="Disordered" evidence="8">
    <location>
        <begin position="477"/>
        <end position="533"/>
    </location>
</feature>
<feature type="domain" description="PAS" evidence="9">
    <location>
        <begin position="648"/>
        <end position="700"/>
    </location>
</feature>
<keyword evidence="5" id="KW-0472">Membrane</keyword>
<feature type="region of interest" description="Disordered" evidence="8">
    <location>
        <begin position="984"/>
        <end position="1032"/>
    </location>
</feature>
<dbReference type="SUPFAM" id="SSF55073">
    <property type="entry name" value="Nucleotide cyclase"/>
    <property type="match status" value="1"/>
</dbReference>
<comment type="caution">
    <text evidence="11">The sequence shown here is derived from an EMBL/GenBank/DDBJ whole genome shotgun (WGS) entry which is preliminary data.</text>
</comment>
<dbReference type="Pfam" id="PF13426">
    <property type="entry name" value="PAS_9"/>
    <property type="match status" value="1"/>
</dbReference>
<feature type="domain" description="Guanylate cyclase" evidence="10">
    <location>
        <begin position="830"/>
        <end position="861"/>
    </location>
</feature>
<feature type="compositionally biased region" description="Polar residues" evidence="8">
    <location>
        <begin position="1008"/>
        <end position="1017"/>
    </location>
</feature>
<name>A0A1Y2I2U8_9FUNG</name>
<feature type="region of interest" description="Disordered" evidence="8">
    <location>
        <begin position="96"/>
        <end position="138"/>
    </location>
</feature>
<evidence type="ECO:0000256" key="5">
    <source>
        <dbReference type="ARBA" id="ARBA00023136"/>
    </source>
</evidence>
<dbReference type="SMART" id="SM00091">
    <property type="entry name" value="PAS"/>
    <property type="match status" value="1"/>
</dbReference>
<keyword evidence="7" id="KW-0175">Coiled coil</keyword>
<dbReference type="GO" id="GO:0001653">
    <property type="term" value="F:peptide receptor activity"/>
    <property type="evidence" value="ECO:0007669"/>
    <property type="project" value="TreeGrafter"/>
</dbReference>
<dbReference type="NCBIfam" id="TIGR00229">
    <property type="entry name" value="sensory_box"/>
    <property type="match status" value="1"/>
</dbReference>
<dbReference type="PROSITE" id="PS50125">
    <property type="entry name" value="GUANYLATE_CYCLASE_2"/>
    <property type="match status" value="1"/>
</dbReference>
<proteinExistence type="predicted"/>
<dbReference type="InterPro" id="IPR000014">
    <property type="entry name" value="PAS"/>
</dbReference>
<comment type="subcellular location">
    <subcellularLocation>
        <location evidence="1">Membrane</location>
    </subcellularLocation>
</comment>
<dbReference type="Proteomes" id="UP000193411">
    <property type="component" value="Unassembled WGS sequence"/>
</dbReference>
<feature type="coiled-coil region" evidence="7">
    <location>
        <begin position="173"/>
        <end position="235"/>
    </location>
</feature>
<dbReference type="GO" id="GO:0005886">
    <property type="term" value="C:plasma membrane"/>
    <property type="evidence" value="ECO:0007669"/>
    <property type="project" value="TreeGrafter"/>
</dbReference>
<evidence type="ECO:0000256" key="8">
    <source>
        <dbReference type="SAM" id="MobiDB-lite"/>
    </source>
</evidence>
<keyword evidence="3" id="KW-0547">Nucleotide-binding</keyword>
<dbReference type="InterPro" id="IPR001054">
    <property type="entry name" value="A/G_cyclase"/>
</dbReference>
<keyword evidence="4" id="KW-1133">Transmembrane helix</keyword>
<evidence type="ECO:0000256" key="7">
    <source>
        <dbReference type="SAM" id="Coils"/>
    </source>
</evidence>
<dbReference type="STRING" id="765915.A0A1Y2I2U8"/>
<dbReference type="PANTHER" id="PTHR11920">
    <property type="entry name" value="GUANYLYL CYCLASE"/>
    <property type="match status" value="1"/>
</dbReference>
<dbReference type="GO" id="GO:0000166">
    <property type="term" value="F:nucleotide binding"/>
    <property type="evidence" value="ECO:0007669"/>
    <property type="project" value="UniProtKB-KW"/>
</dbReference>
<reference evidence="11 12" key="1">
    <citation type="submission" date="2016-07" db="EMBL/GenBank/DDBJ databases">
        <title>Pervasive Adenine N6-methylation of Active Genes in Fungi.</title>
        <authorList>
            <consortium name="DOE Joint Genome Institute"/>
            <person name="Mondo S.J."/>
            <person name="Dannebaum R.O."/>
            <person name="Kuo R.C."/>
            <person name="Labutti K."/>
            <person name="Haridas S."/>
            <person name="Kuo A."/>
            <person name="Salamov A."/>
            <person name="Ahrendt S.R."/>
            <person name="Lipzen A."/>
            <person name="Sullivan W."/>
            <person name="Andreopoulos W.B."/>
            <person name="Clum A."/>
            <person name="Lindquist E."/>
            <person name="Daum C."/>
            <person name="Ramamoorthy G.K."/>
            <person name="Gryganskyi A."/>
            <person name="Culley D."/>
            <person name="Magnuson J.K."/>
            <person name="James T.Y."/>
            <person name="O'Malley M.A."/>
            <person name="Stajich J.E."/>
            <person name="Spatafora J.W."/>
            <person name="Visel A."/>
            <person name="Grigoriev I.V."/>
        </authorList>
    </citation>
    <scope>NUCLEOTIDE SEQUENCE [LARGE SCALE GENOMIC DNA]</scope>
    <source>
        <strain evidence="11 12">PL171</strain>
    </source>
</reference>
<evidence type="ECO:0008006" key="13">
    <source>
        <dbReference type="Google" id="ProtNLM"/>
    </source>
</evidence>
<dbReference type="InterPro" id="IPR029787">
    <property type="entry name" value="Nucleotide_cyclase"/>
</dbReference>
<dbReference type="CDD" id="cd07302">
    <property type="entry name" value="CHD"/>
    <property type="match status" value="1"/>
</dbReference>
<gene>
    <name evidence="11" type="ORF">BCR44DRAFT_1495893</name>
</gene>
<dbReference type="InterPro" id="IPR035965">
    <property type="entry name" value="PAS-like_dom_sf"/>
</dbReference>
<feature type="region of interest" description="Disordered" evidence="8">
    <location>
        <begin position="1"/>
        <end position="63"/>
    </location>
</feature>
<dbReference type="GO" id="GO:0035556">
    <property type="term" value="P:intracellular signal transduction"/>
    <property type="evidence" value="ECO:0007669"/>
    <property type="project" value="InterPro"/>
</dbReference>
<dbReference type="GO" id="GO:0004016">
    <property type="term" value="F:adenylate cyclase activity"/>
    <property type="evidence" value="ECO:0007669"/>
    <property type="project" value="TreeGrafter"/>
</dbReference>
<feature type="compositionally biased region" description="Low complexity" evidence="8">
    <location>
        <begin position="12"/>
        <end position="27"/>
    </location>
</feature>
<dbReference type="GO" id="GO:0007168">
    <property type="term" value="P:receptor guanylyl cyclase signaling pathway"/>
    <property type="evidence" value="ECO:0007669"/>
    <property type="project" value="TreeGrafter"/>
</dbReference>
<evidence type="ECO:0000313" key="12">
    <source>
        <dbReference type="Proteomes" id="UP000193411"/>
    </source>
</evidence>
<dbReference type="SUPFAM" id="SSF55785">
    <property type="entry name" value="PYP-like sensor domain (PAS domain)"/>
    <property type="match status" value="1"/>
</dbReference>
<dbReference type="PROSITE" id="PS50112">
    <property type="entry name" value="PAS"/>
    <property type="match status" value="1"/>
</dbReference>
<evidence type="ECO:0000259" key="9">
    <source>
        <dbReference type="PROSITE" id="PS50112"/>
    </source>
</evidence>
<evidence type="ECO:0000259" key="10">
    <source>
        <dbReference type="PROSITE" id="PS50125"/>
    </source>
</evidence>
<dbReference type="GO" id="GO:0004383">
    <property type="term" value="F:guanylate cyclase activity"/>
    <property type="evidence" value="ECO:0007669"/>
    <property type="project" value="TreeGrafter"/>
</dbReference>
<keyword evidence="12" id="KW-1185">Reference proteome</keyword>
<dbReference type="SMART" id="SM00044">
    <property type="entry name" value="CYCc"/>
    <property type="match status" value="1"/>
</dbReference>
<dbReference type="OrthoDB" id="60033at2759"/>
<feature type="compositionally biased region" description="Low complexity" evidence="8">
    <location>
        <begin position="1019"/>
        <end position="1032"/>
    </location>
</feature>
<dbReference type="Gene3D" id="3.30.450.20">
    <property type="entry name" value="PAS domain"/>
    <property type="match status" value="1"/>
</dbReference>
<feature type="compositionally biased region" description="Low complexity" evidence="8">
    <location>
        <begin position="98"/>
        <end position="122"/>
    </location>
</feature>
<evidence type="ECO:0000256" key="2">
    <source>
        <dbReference type="ARBA" id="ARBA00022692"/>
    </source>
</evidence>
<dbReference type="PANTHER" id="PTHR11920:SF501">
    <property type="entry name" value="GUANYLATE CYCLASE 32E"/>
    <property type="match status" value="1"/>
</dbReference>
<dbReference type="Gene3D" id="3.30.70.1230">
    <property type="entry name" value="Nucleotide cyclase"/>
    <property type="match status" value="1"/>
</dbReference>
<protein>
    <recommendedName>
        <fullName evidence="13">PAS domain-containing protein</fullName>
    </recommendedName>
</protein>
<accession>A0A1Y2I2U8</accession>
<feature type="compositionally biased region" description="Polar residues" evidence="8">
    <location>
        <begin position="984"/>
        <end position="993"/>
    </location>
</feature>
<dbReference type="EMBL" id="MCFL01000003">
    <property type="protein sequence ID" value="ORZ40544.1"/>
    <property type="molecule type" value="Genomic_DNA"/>
</dbReference>
<evidence type="ECO:0000256" key="1">
    <source>
        <dbReference type="ARBA" id="ARBA00004370"/>
    </source>
</evidence>
<evidence type="ECO:0000256" key="4">
    <source>
        <dbReference type="ARBA" id="ARBA00022989"/>
    </source>
</evidence>
<dbReference type="Pfam" id="PF00211">
    <property type="entry name" value="Guanylate_cyc"/>
    <property type="match status" value="1"/>
</dbReference>
<evidence type="ECO:0000256" key="6">
    <source>
        <dbReference type="ARBA" id="ARBA00023239"/>
    </source>
</evidence>
<sequence>MSTHHRSGGKPGTSSGSASTLHSGSGSRPAPVATSSAAPNGIIPPPSGIPGASPRVTKYNNTADVGAGTPVQAAPVTAPGAATSQAGVGGCPIAKPTAAAASSPQAAQQQDNRKGSMMMSGSQAAMRTPSMVGVSTGAGSDMTMPIHFQCEMDPDDPISAWKLAMDDTAQRMYTQLRNDVERMESNINVGEQEVHGKEEEQFFNRADEMEVNNLLKRQMDEIARLEAAFVELFTERKVRKAGKLTNKRSYKEAKTRYIKIKHQEKVKQTADAVLEASEQHRRRLDQLLQLVESKHRRQRDNLLVSQERRIKSQRAVLDLELTNVKNDLLREEVVFDWETKLAHQKNADKLAADQLRDTQQAELTHRKERFETESKSMAEIAAVNIDQLREMGELEHKQKLEMILLTDALEHAREKVQLLRLTGLKHVELRKLKATHKGQLVQLVKQHKNMSSARQKKWRDGLGAELLKLAELNSEASASDSSMVSGKGLARDDSRSSVGSAESGMTGLTGISGLSGMQSNEGGVAETVTSDDTEAEVKAAEEAVQQLMSEEYGKANALWTQMQDNQKNMHARQKEDRRKLAYAHRDNMRATELAIKTRYEEMDLAHESERRDLRKSHDTAMSELVQFMHKEYLVNKSIRLADRKSLAERRLLGSVLNTVVDAVVSISPNGLITRFNLAAEKMFGYKAEEIIGQNVKIITPVAHAWKHDGYLKHYLKTGQRKIIGTGRQDFARRKDGSEFPVFLNLSRCAKKDRSCSSRILPASIADQLMNGEPVTPRTFTDVTVLYTDLVGFTEISSGLAPSRSRPLAMRTCALLGARPNGNNHVKEIAKLALHLMKAVSSIKMPRYCLFGDTVTIANKMESAGVPMKIQLSDPTYRRLEKMGGFSCEARGDVIVPGKGTFKAYFLKDMEGFTPEFPIPGKAKTAAAGAVAPPIVTVAPPLDVAAEQNAATSPVVTDELEQHPKDLSLVGAGLGMDGVNLTTADEQLDDSGSQGEEESAFSFGLGKVSEQQDSSSVLIQPEQAADAPQQPGI</sequence>
<dbReference type="AlphaFoldDB" id="A0A1Y2I2U8"/>
<keyword evidence="2" id="KW-0812">Transmembrane</keyword>
<organism evidence="11 12">
    <name type="scientific">Catenaria anguillulae PL171</name>
    <dbReference type="NCBI Taxonomy" id="765915"/>
    <lineage>
        <taxon>Eukaryota</taxon>
        <taxon>Fungi</taxon>
        <taxon>Fungi incertae sedis</taxon>
        <taxon>Blastocladiomycota</taxon>
        <taxon>Blastocladiomycetes</taxon>
        <taxon>Blastocladiales</taxon>
        <taxon>Catenariaceae</taxon>
        <taxon>Catenaria</taxon>
    </lineage>
</organism>
<evidence type="ECO:0000256" key="3">
    <source>
        <dbReference type="ARBA" id="ARBA00022741"/>
    </source>
</evidence>
<dbReference type="InterPro" id="IPR050401">
    <property type="entry name" value="Cyclic_nucleotide_synthase"/>
</dbReference>